<evidence type="ECO:0000313" key="4">
    <source>
        <dbReference type="Proteomes" id="UP000268291"/>
    </source>
</evidence>
<reference evidence="2 4" key="2">
    <citation type="submission" date="2018-12" db="EMBL/GenBank/DDBJ databases">
        <authorList>
            <person name="hu s."/>
            <person name="Xu Y."/>
            <person name="Xu B."/>
            <person name="Li F."/>
        </authorList>
    </citation>
    <scope>NUCLEOTIDE SEQUENCE [LARGE SCALE GENOMIC DNA]</scope>
    <source>
        <strain evidence="2 4">KSW2-17</strain>
    </source>
</reference>
<gene>
    <name evidence="1" type="ORF">CLV49_3288</name>
    <name evidence="2" type="ORF">ELQ93_02815</name>
</gene>
<dbReference type="AlphaFoldDB" id="A0A2P8H091"/>
<dbReference type="RefSeq" id="WP_106564481.1">
    <property type="nucleotide sequence ID" value="NZ_PYAU01000001.1"/>
</dbReference>
<reference evidence="1 3" key="1">
    <citation type="submission" date="2018-03" db="EMBL/GenBank/DDBJ databases">
        <title>Genomic Encyclopedia of Archaeal and Bacterial Type Strains, Phase II (KMG-II): from individual species to whole genera.</title>
        <authorList>
            <person name="Goeker M."/>
        </authorList>
    </citation>
    <scope>NUCLEOTIDE SEQUENCE [LARGE SCALE GENOMIC DNA]</scope>
    <source>
        <strain evidence="1 3">DSM 21548</strain>
    </source>
</reference>
<name>A0A2P8H091_9MICO</name>
<evidence type="ECO:0000313" key="1">
    <source>
        <dbReference type="EMBL" id="PSL39644.1"/>
    </source>
</evidence>
<accession>A0A2P8H091</accession>
<dbReference type="Proteomes" id="UP000241203">
    <property type="component" value="Unassembled WGS sequence"/>
</dbReference>
<dbReference type="EMBL" id="PYAU01000001">
    <property type="protein sequence ID" value="PSL39644.1"/>
    <property type="molecule type" value="Genomic_DNA"/>
</dbReference>
<evidence type="ECO:0000313" key="2">
    <source>
        <dbReference type="EMBL" id="RUQ85966.1"/>
    </source>
</evidence>
<proteinExistence type="predicted"/>
<sequence>MTYIHLVFPDEPGVSWEGDTAPEEYTTDRGIYQLVRVGNPVGTIDDATGFKFDRNRFAWYEPKPTV</sequence>
<dbReference type="OrthoDB" id="5119356at2"/>
<keyword evidence="4" id="KW-1185">Reference proteome</keyword>
<evidence type="ECO:0000313" key="3">
    <source>
        <dbReference type="Proteomes" id="UP000241203"/>
    </source>
</evidence>
<organism evidence="1 3">
    <name type="scientific">Labedella gwakjiensis</name>
    <dbReference type="NCBI Taxonomy" id="390269"/>
    <lineage>
        <taxon>Bacteria</taxon>
        <taxon>Bacillati</taxon>
        <taxon>Actinomycetota</taxon>
        <taxon>Actinomycetes</taxon>
        <taxon>Micrococcales</taxon>
        <taxon>Microbacteriaceae</taxon>
        <taxon>Labedella</taxon>
    </lineage>
</organism>
<protein>
    <submittedName>
        <fullName evidence="1">Uncharacterized protein</fullName>
    </submittedName>
</protein>
<comment type="caution">
    <text evidence="1">The sequence shown here is derived from an EMBL/GenBank/DDBJ whole genome shotgun (WGS) entry which is preliminary data.</text>
</comment>
<dbReference type="EMBL" id="RZGY01000001">
    <property type="protein sequence ID" value="RUQ85966.1"/>
    <property type="molecule type" value="Genomic_DNA"/>
</dbReference>
<dbReference type="Proteomes" id="UP000268291">
    <property type="component" value="Unassembled WGS sequence"/>
</dbReference>